<dbReference type="Proteomes" id="UP000696485">
    <property type="component" value="Unassembled WGS sequence"/>
</dbReference>
<feature type="compositionally biased region" description="Acidic residues" evidence="1">
    <location>
        <begin position="11"/>
        <end position="38"/>
    </location>
</feature>
<accession>A0A9P5SBF4</accession>
<reference evidence="2" key="1">
    <citation type="journal article" date="2020" name="Fungal Divers.">
        <title>Resolving the Mortierellaceae phylogeny through synthesis of multi-gene phylogenetics and phylogenomics.</title>
        <authorList>
            <person name="Vandepol N."/>
            <person name="Liber J."/>
            <person name="Desiro A."/>
            <person name="Na H."/>
            <person name="Kennedy M."/>
            <person name="Barry K."/>
            <person name="Grigoriev I.V."/>
            <person name="Miller A.N."/>
            <person name="O'Donnell K."/>
            <person name="Stajich J.E."/>
            <person name="Bonito G."/>
        </authorList>
    </citation>
    <scope>NUCLEOTIDE SEQUENCE</scope>
    <source>
        <strain evidence="2">NVP1</strain>
    </source>
</reference>
<protein>
    <submittedName>
        <fullName evidence="2">Uncharacterized protein</fullName>
    </submittedName>
</protein>
<evidence type="ECO:0000313" key="3">
    <source>
        <dbReference type="Proteomes" id="UP000696485"/>
    </source>
</evidence>
<evidence type="ECO:0000256" key="1">
    <source>
        <dbReference type="SAM" id="MobiDB-lite"/>
    </source>
</evidence>
<proteinExistence type="predicted"/>
<comment type="caution">
    <text evidence="2">The sequence shown here is derived from an EMBL/GenBank/DDBJ whole genome shotgun (WGS) entry which is preliminary data.</text>
</comment>
<name>A0A9P5SBF4_9FUNG</name>
<gene>
    <name evidence="2" type="ORF">BG006_002557</name>
</gene>
<feature type="compositionally biased region" description="Basic and acidic residues" evidence="1">
    <location>
        <begin position="1"/>
        <end position="10"/>
    </location>
</feature>
<organism evidence="2 3">
    <name type="scientific">Podila minutissima</name>
    <dbReference type="NCBI Taxonomy" id="64525"/>
    <lineage>
        <taxon>Eukaryota</taxon>
        <taxon>Fungi</taxon>
        <taxon>Fungi incertae sedis</taxon>
        <taxon>Mucoromycota</taxon>
        <taxon>Mortierellomycotina</taxon>
        <taxon>Mortierellomycetes</taxon>
        <taxon>Mortierellales</taxon>
        <taxon>Mortierellaceae</taxon>
        <taxon>Podila</taxon>
    </lineage>
</organism>
<dbReference type="AlphaFoldDB" id="A0A9P5SBF4"/>
<feature type="region of interest" description="Disordered" evidence="1">
    <location>
        <begin position="1"/>
        <end position="98"/>
    </location>
</feature>
<feature type="non-terminal residue" evidence="2">
    <location>
        <position position="1"/>
    </location>
</feature>
<keyword evidence="3" id="KW-1185">Reference proteome</keyword>
<feature type="compositionally biased region" description="Polar residues" evidence="1">
    <location>
        <begin position="70"/>
        <end position="83"/>
    </location>
</feature>
<evidence type="ECO:0000313" key="2">
    <source>
        <dbReference type="EMBL" id="KAF9321862.1"/>
    </source>
</evidence>
<sequence>TTENLIKQREEDEQNEDVGEVDENDENDADEDDDDDDEMMHALSVQFNPGHHGIPGCGQDRGRRMPFSSAGHSLSRGSGQTTAAPGDHIGGLLLHSDL</sequence>
<dbReference type="EMBL" id="JAAAUY010001600">
    <property type="protein sequence ID" value="KAF9321862.1"/>
    <property type="molecule type" value="Genomic_DNA"/>
</dbReference>